<dbReference type="InterPro" id="IPR014001">
    <property type="entry name" value="Helicase_ATP-bd"/>
</dbReference>
<dbReference type="RefSeq" id="WP_021709675.1">
    <property type="nucleotide sequence ID" value="NZ_BAOB01000168.1"/>
</dbReference>
<dbReference type="CDD" id="cd18785">
    <property type="entry name" value="SF2_C"/>
    <property type="match status" value="1"/>
</dbReference>
<accession>U3AQ79</accession>
<dbReference type="GO" id="GO:0003677">
    <property type="term" value="F:DNA binding"/>
    <property type="evidence" value="ECO:0007669"/>
    <property type="project" value="InterPro"/>
</dbReference>
<dbReference type="InterPro" id="IPR027417">
    <property type="entry name" value="P-loop_NTPase"/>
</dbReference>
<dbReference type="SUPFAM" id="SSF52540">
    <property type="entry name" value="P-loop containing nucleoside triphosphate hydrolases"/>
    <property type="match status" value="2"/>
</dbReference>
<dbReference type="eggNOG" id="COG1061">
    <property type="taxonomic scope" value="Bacteria"/>
</dbReference>
<sequence>MDFNQLNFKYSWRPYQERVLNAFDEHIKDRKLHIVAAPGAGKTTLGIEVFKRLKYKALILSPTRVIRDQWIGRLSDFINCNDPFNLEWTSNDLDKPKAFTSITYQALHAKMKNIDEMEGEPEQEAEISDLNTQELTAFISHLESSDIKVLILDEAHHLRQEWWKVLTTVCQAIPDMFLVSLTATPPYDAQKNQWSKYEQLCGRIDEEISVPELVKAETLCPHQDYIWAVDVTADEEVRIQEFDGRVKQLCANLLSNDIFLEICKEHKWLNAPDQNAQEIVKDPHILISILSLLKYKNIQIPHASLVLLDLEYSDIPTLSRYWWQKLVEGILFSGSFNFNEPQDLFVKDLKKQLRASELLYKRELRLEHSKRLERSLSLSVAKINGCVDIHRIELKKRREKLRQVILTDYIRDEVIYSDRNIGEVSLGSWPIFEKLVTQSEIKNEIAMLTGRLSIIHESKLNLIESAEMSNKLTSVPMKHLSGYVEIRGPLNQLTVVFTELLCEGHIKTLVGTRSLLGEGWDAPVINSLILASSVGSFMLTNQMRGRAIRIDKEDREKVSSVWHLVAIDRKSYFGLIDYSNLTKRFDTFVGLAEKGKSIENGFERLDSGLSWYIASDNDTNNAVYESNKQMLAKFKEIDSLSSKWKEALILDKNGKILSSVEVPKLRSFKAFYLKNTFKYLIHELLLGTLSVFSASVELLKEYQSLKMALWFLAVGLGYVFVKNLPKTIKAVRIALLHLPIDGSLKQIGRAVLESLSKTENLTTSLSLLDVKINQNVKGDLIIALTGGTFYESSLFADSVSEVLAPIDNPRYLVVREGDFLGVSRKDYHAVPTIIGVKKSSAEIFIEEWSKHVGPAELIYTRNQQGRESLLKARMRAFSSIFAKDIKRIDKWQ</sequence>
<dbReference type="STRING" id="1219077.VAZ01S_033_00010"/>
<comment type="caution">
    <text evidence="2">The sequence shown here is derived from an EMBL/GenBank/DDBJ whole genome shotgun (WGS) entry which is preliminary data.</text>
</comment>
<reference evidence="2 3" key="1">
    <citation type="submission" date="2013-09" db="EMBL/GenBank/DDBJ databases">
        <title>Whole genome shotgun sequence of Vibrio azureus NBRC 104587.</title>
        <authorList>
            <person name="Isaki S."/>
            <person name="Hosoyama A."/>
            <person name="Numata M."/>
            <person name="Hashimoto M."/>
            <person name="Hosoyama Y."/>
            <person name="Tsuchikane K."/>
            <person name="Noguchi M."/>
            <person name="Hirakata S."/>
            <person name="Ichikawa N."/>
            <person name="Ohji S."/>
            <person name="Yamazoe A."/>
            <person name="Fujita N."/>
        </authorList>
    </citation>
    <scope>NUCLEOTIDE SEQUENCE [LARGE SCALE GENOMIC DNA]</scope>
    <source>
        <strain evidence="2 3">NBRC 104587</strain>
    </source>
</reference>
<dbReference type="SMART" id="SM00487">
    <property type="entry name" value="DEXDc"/>
    <property type="match status" value="1"/>
</dbReference>
<dbReference type="Gene3D" id="3.40.50.300">
    <property type="entry name" value="P-loop containing nucleotide triphosphate hydrolases"/>
    <property type="match status" value="2"/>
</dbReference>
<dbReference type="GO" id="GO:0005524">
    <property type="term" value="F:ATP binding"/>
    <property type="evidence" value="ECO:0007669"/>
    <property type="project" value="InterPro"/>
</dbReference>
<evidence type="ECO:0000313" key="3">
    <source>
        <dbReference type="Proteomes" id="UP000016567"/>
    </source>
</evidence>
<dbReference type="Pfam" id="PF04851">
    <property type="entry name" value="ResIII"/>
    <property type="match status" value="1"/>
</dbReference>
<evidence type="ECO:0000259" key="1">
    <source>
        <dbReference type="PROSITE" id="PS51192"/>
    </source>
</evidence>
<dbReference type="PANTHER" id="PTHR47396">
    <property type="entry name" value="TYPE I RESTRICTION ENZYME ECOKI R PROTEIN"/>
    <property type="match status" value="1"/>
</dbReference>
<dbReference type="AlphaFoldDB" id="U3AQ79"/>
<gene>
    <name evidence="2" type="ORF">VAZ01S_033_00010</name>
</gene>
<dbReference type="InterPro" id="IPR006935">
    <property type="entry name" value="Helicase/UvrB_N"/>
</dbReference>
<evidence type="ECO:0000313" key="2">
    <source>
        <dbReference type="EMBL" id="GAD75920.1"/>
    </source>
</evidence>
<dbReference type="EMBL" id="BATL01000033">
    <property type="protein sequence ID" value="GAD75920.1"/>
    <property type="molecule type" value="Genomic_DNA"/>
</dbReference>
<organism evidence="2 3">
    <name type="scientific">Vibrio azureus NBRC 104587</name>
    <dbReference type="NCBI Taxonomy" id="1219077"/>
    <lineage>
        <taxon>Bacteria</taxon>
        <taxon>Pseudomonadati</taxon>
        <taxon>Pseudomonadota</taxon>
        <taxon>Gammaproteobacteria</taxon>
        <taxon>Vibrionales</taxon>
        <taxon>Vibrionaceae</taxon>
        <taxon>Vibrio</taxon>
    </lineage>
</organism>
<proteinExistence type="predicted"/>
<keyword evidence="3" id="KW-1185">Reference proteome</keyword>
<dbReference type="InterPro" id="IPR050742">
    <property type="entry name" value="Helicase_Restrict-Modif_Enz"/>
</dbReference>
<feature type="domain" description="Helicase ATP-binding" evidence="1">
    <location>
        <begin position="23"/>
        <end position="203"/>
    </location>
</feature>
<dbReference type="OrthoDB" id="9758243at2"/>
<dbReference type="GO" id="GO:0016787">
    <property type="term" value="F:hydrolase activity"/>
    <property type="evidence" value="ECO:0007669"/>
    <property type="project" value="InterPro"/>
</dbReference>
<dbReference type="PROSITE" id="PS51192">
    <property type="entry name" value="HELICASE_ATP_BIND_1"/>
    <property type="match status" value="1"/>
</dbReference>
<dbReference type="Proteomes" id="UP000016567">
    <property type="component" value="Unassembled WGS sequence"/>
</dbReference>
<dbReference type="GO" id="GO:0005829">
    <property type="term" value="C:cytosol"/>
    <property type="evidence" value="ECO:0007669"/>
    <property type="project" value="TreeGrafter"/>
</dbReference>
<dbReference type="PANTHER" id="PTHR47396:SF1">
    <property type="entry name" value="ATP-DEPENDENT HELICASE IRC3-RELATED"/>
    <property type="match status" value="1"/>
</dbReference>
<name>U3AQ79_9VIBR</name>
<protein>
    <recommendedName>
        <fullName evidence="1">Helicase ATP-binding domain-containing protein</fullName>
    </recommendedName>
</protein>